<feature type="non-terminal residue" evidence="1">
    <location>
        <position position="454"/>
    </location>
</feature>
<evidence type="ECO:0000313" key="1">
    <source>
        <dbReference type="EMBL" id="KAK3078284.1"/>
    </source>
</evidence>
<organism evidence="1 2">
    <name type="scientific">Coniosporium uncinatum</name>
    <dbReference type="NCBI Taxonomy" id="93489"/>
    <lineage>
        <taxon>Eukaryota</taxon>
        <taxon>Fungi</taxon>
        <taxon>Dikarya</taxon>
        <taxon>Ascomycota</taxon>
        <taxon>Pezizomycotina</taxon>
        <taxon>Dothideomycetes</taxon>
        <taxon>Dothideomycetes incertae sedis</taxon>
        <taxon>Coniosporium</taxon>
    </lineage>
</organism>
<name>A0ACC3DNM6_9PEZI</name>
<comment type="caution">
    <text evidence="1">The sequence shown here is derived from an EMBL/GenBank/DDBJ whole genome shotgun (WGS) entry which is preliminary data.</text>
</comment>
<dbReference type="Proteomes" id="UP001186974">
    <property type="component" value="Unassembled WGS sequence"/>
</dbReference>
<dbReference type="EMBL" id="JAWDJW010002031">
    <property type="protein sequence ID" value="KAK3078284.1"/>
    <property type="molecule type" value="Genomic_DNA"/>
</dbReference>
<gene>
    <name evidence="1" type="ORF">LTS18_007969</name>
</gene>
<evidence type="ECO:0000313" key="2">
    <source>
        <dbReference type="Proteomes" id="UP001186974"/>
    </source>
</evidence>
<accession>A0ACC3DNM6</accession>
<reference evidence="1" key="1">
    <citation type="submission" date="2024-09" db="EMBL/GenBank/DDBJ databases">
        <title>Black Yeasts Isolated from many extreme environments.</title>
        <authorList>
            <person name="Coleine C."/>
            <person name="Stajich J.E."/>
            <person name="Selbmann L."/>
        </authorList>
    </citation>
    <scope>NUCLEOTIDE SEQUENCE</scope>
    <source>
        <strain evidence="1">CCFEE 5737</strain>
    </source>
</reference>
<protein>
    <submittedName>
        <fullName evidence="1">Uncharacterized protein</fullName>
    </submittedName>
</protein>
<keyword evidence="2" id="KW-1185">Reference proteome</keyword>
<sequence>MQNGSQPLYGEDPFVSAPSDARRHRFSGLNNQAISSFFNGSSSQAKRALEAHLAETDRRLQEASTLGTLLVQQRKELTEKLKEVRNAQEDSEVTPELRQRLAELEREFNEVGQETARVFVAKNRVPSGEATELSGAPSVFSSEASHSPSKIHPPSSRKQRNQQPSRINDIKLATDISSSLLSQIRDLQVAYAEKEDALKGATAYNSKVEVEIEGLRQRLRALDDSEQRYKDENWNLETQLRDLLASSKEAADREQKLTKELTVVKADKSDIEREFDDLKQNHDKLCEDHVAAKKSHDIALVGLRRDVSVAETERGAMQRKIEELTSQNQELAKAVAYRMKQQEHYDARDLNVEEGAVEEDVVTPEQSPPPSPVKGTPRHGHLESETLKSSLAHAHRMVQNLKNNIHREKTEKLELRRMLQEARDELETRRKEGTIANSGKKRKTQQEKDVFKKP</sequence>
<proteinExistence type="predicted"/>